<feature type="domain" description="CARD" evidence="4">
    <location>
        <begin position="1236"/>
        <end position="1319"/>
    </location>
</feature>
<feature type="compositionally biased region" description="Basic residues" evidence="3">
    <location>
        <begin position="158"/>
        <end position="171"/>
    </location>
</feature>
<feature type="compositionally biased region" description="Polar residues" evidence="3">
    <location>
        <begin position="135"/>
        <end position="154"/>
    </location>
</feature>
<dbReference type="InterPro" id="IPR053082">
    <property type="entry name" value="Nuclear_GTPase_SLIP-GC"/>
</dbReference>
<dbReference type="Pfam" id="PF23679">
    <property type="entry name" value="UPA-FIIND"/>
    <property type="match status" value="1"/>
</dbReference>
<feature type="compositionally biased region" description="Basic and acidic residues" evidence="3">
    <location>
        <begin position="116"/>
        <end position="125"/>
    </location>
</feature>
<evidence type="ECO:0000259" key="5">
    <source>
        <dbReference type="PROSITE" id="PS51830"/>
    </source>
</evidence>
<evidence type="ECO:0000313" key="7">
    <source>
        <dbReference type="RefSeq" id="XP_045571577.1"/>
    </source>
</evidence>
<dbReference type="RefSeq" id="XP_045571578.1">
    <property type="nucleotide sequence ID" value="XM_045715622.1"/>
</dbReference>
<evidence type="ECO:0000259" key="4">
    <source>
        <dbReference type="PROSITE" id="PS50209"/>
    </source>
</evidence>
<dbReference type="InterPro" id="IPR025307">
    <property type="entry name" value="FIIND_dom"/>
</dbReference>
<dbReference type="InterPro" id="IPR027417">
    <property type="entry name" value="P-loop_NTPase"/>
</dbReference>
<evidence type="ECO:0000256" key="2">
    <source>
        <dbReference type="ARBA" id="ARBA00022490"/>
    </source>
</evidence>
<name>A0ABM3EKK3_SALSA</name>
<dbReference type="Gene3D" id="3.40.50.300">
    <property type="entry name" value="P-loop containing nucleotide triphosphate hydrolases"/>
    <property type="match status" value="2"/>
</dbReference>
<accession>A0ABM3EKK3</accession>
<organism evidence="6 7">
    <name type="scientific">Salmo salar</name>
    <name type="common">Atlantic salmon</name>
    <dbReference type="NCBI Taxonomy" id="8030"/>
    <lineage>
        <taxon>Eukaryota</taxon>
        <taxon>Metazoa</taxon>
        <taxon>Chordata</taxon>
        <taxon>Craniata</taxon>
        <taxon>Vertebrata</taxon>
        <taxon>Euteleostomi</taxon>
        <taxon>Actinopterygii</taxon>
        <taxon>Neopterygii</taxon>
        <taxon>Teleostei</taxon>
        <taxon>Protacanthopterygii</taxon>
        <taxon>Salmoniformes</taxon>
        <taxon>Salmonidae</taxon>
        <taxon>Salmoninae</taxon>
        <taxon>Salmo</taxon>
    </lineage>
</organism>
<comment type="subcellular location">
    <subcellularLocation>
        <location evidence="1">Cytoplasm</location>
        <location evidence="1">Cytosol</location>
    </subcellularLocation>
</comment>
<reference evidence="7 8" key="1">
    <citation type="submission" date="2025-05" db="UniProtKB">
        <authorList>
            <consortium name="RefSeq"/>
        </authorList>
    </citation>
    <scope>IDENTIFICATION</scope>
</reference>
<proteinExistence type="predicted"/>
<feature type="region of interest" description="Disordered" evidence="3">
    <location>
        <begin position="318"/>
        <end position="341"/>
    </location>
</feature>
<evidence type="ECO:0000256" key="1">
    <source>
        <dbReference type="ARBA" id="ARBA00004514"/>
    </source>
</evidence>
<evidence type="ECO:0000313" key="8">
    <source>
        <dbReference type="RefSeq" id="XP_045571578.1"/>
    </source>
</evidence>
<sequence length="1348" mass="153288">MASFDFVRDKLTEWNHSDLIQRFEDEEIDEESFLSLKEKDFINLIPKIGPRSAFREKHKAFIKKQKQPDDDKNIQAATWSSVSIKASKSSSENITGEMVNQEPRQKNIKPRNQTPKRSETKRSLDKLLGTCGGSVPTTNTSGVGETVYDQSEPSTCHGCRKEKRTKVQRKRKSDEAHANKQTKKRQCVAASRITETFETETKTEVKKIMQHVKSKLDDLPSTKLIDFLRGKIQTLEKDKKEIVGVFGKTGAGKSFLINTILGETKLLPSGNQGACTSVMIQVEANMTDSKYIAEIEFMTEEEWKEELLSILRDRSYKDGNDEDHERDDDDDDDEKISSLYGKDGRGATLEELMDRKHFRKIPEFRLSVKKIFLCDTAEKLSETITCYTRSDTQSDTFKRQYWPLVKCITIKVPNSKDLLEDVVLVDLPGNGDCNKSRDEMWKSFVGNCSAVWIVSDIARATSEKESWEILDSTVSLFGPGGECRSISFICTKTDDIEENQKADARTCILRRNETTKRQVRDKFNKQKEVKKHFSGGKDFLQVFTVSSKEYQKEKHLQQEETEIPKLQEFLRNLNDRRTKTSGYVSGAYGILSLIEGAKSSDMVLYLQQVNILLTCESVYYIDYVEFGFQTDSKEEVCQVLEQRLKDEIKSIGQTIYEAYETFERCLSEGVRQSEESCEKLMNKVIAPRGKKGCGYQVVKSLCKNGGVYKPKGKRERRREINLNESLASCMRSLIDEQFKIHFPNEGKGGPIREQIDTFTLDTNSLVGEHPGVSLHLTFLKTEETELKAKLIFDLREKKKKIYSTLTESIKDTMLRCYIRASEHAGKDSLKRMKDELHHHMKNNNIFRKAKEDMLVCLTNLKDHIMMQLKCKLQESMDLSLKTPNSSFLPDDVTVEYNKMKMYYEKLMGCSSTVQFTPRLDLHTKTKVFESQSGNSRKCVQVSTSVTMLNPEIVKELTTHDRKPTYRLQCPKAGLFQCSSTGLVFLMEGKGDVVYMMTQWDSRLLGSMTPAGPLFSIDCSEQSVRQLHLPHCMCDEKDEKLSVAHVTDGNMEIVQPLKTTATHVIVNITHLSLFGLIRDVFSILPVRSQVLLFLQPQGNRPQNCILNVILLPKNVPLCEVEHQQKGSTFIQSSSNCTLSPRGKYGLCCELVANSRIQPTSGQFDYDYSPNFHPTFQVFLDGMSGAENIRLSLLDRGRNDQIVWECLIPTDFEPPHVNPINLNPGAEPELNKLSGEAFVDKHMADLIQRVTMVQYVAGDLLVEEMIPDELYSRILMASPSQVQMRLMFDAVQVGGTTVKSAFYKALLNHEPRLVQDLGKIKLLLSPVAQLVEHGACNARIVGLIPRSTHS</sequence>
<keyword evidence="2" id="KW-0963">Cytoplasm</keyword>
<dbReference type="SUPFAM" id="SSF47986">
    <property type="entry name" value="DEATH domain"/>
    <property type="match status" value="1"/>
</dbReference>
<dbReference type="Gene3D" id="1.10.150.50">
    <property type="entry name" value="Transcription Factor, Ets-1"/>
    <property type="match status" value="1"/>
</dbReference>
<evidence type="ECO:0000313" key="6">
    <source>
        <dbReference type="Proteomes" id="UP001652741"/>
    </source>
</evidence>
<dbReference type="PROSITE" id="PS50209">
    <property type="entry name" value="CARD"/>
    <property type="match status" value="1"/>
</dbReference>
<keyword evidence="6" id="KW-1185">Reference proteome</keyword>
<dbReference type="PANTHER" id="PTHR47308:SF1">
    <property type="entry name" value="NUCLEAR GTPASE SLIP-GC"/>
    <property type="match status" value="1"/>
</dbReference>
<dbReference type="GeneID" id="106601847"/>
<dbReference type="InterPro" id="IPR001315">
    <property type="entry name" value="CARD"/>
</dbReference>
<dbReference type="Gene3D" id="1.10.533.10">
    <property type="entry name" value="Death Domain, Fas"/>
    <property type="match status" value="1"/>
</dbReference>
<gene>
    <name evidence="7 8" type="primary">LOC106601847</name>
</gene>
<dbReference type="InterPro" id="IPR013761">
    <property type="entry name" value="SAM/pointed_sf"/>
</dbReference>
<dbReference type="Pfam" id="PF00350">
    <property type="entry name" value="Dynamin_N"/>
    <property type="match status" value="1"/>
</dbReference>
<feature type="compositionally biased region" description="Acidic residues" evidence="3">
    <location>
        <begin position="320"/>
        <end position="334"/>
    </location>
</feature>
<feature type="region of interest" description="Disordered" evidence="3">
    <location>
        <begin position="85"/>
        <end position="187"/>
    </location>
</feature>
<protein>
    <submittedName>
        <fullName evidence="7 8">Nuclear GTPase SLIP-GC-like isoform X1</fullName>
    </submittedName>
</protein>
<dbReference type="Proteomes" id="UP001652741">
    <property type="component" value="Chromosome ssa03"/>
</dbReference>
<dbReference type="Pfam" id="PF13553">
    <property type="entry name" value="FIIND"/>
    <property type="match status" value="1"/>
</dbReference>
<dbReference type="InterPro" id="IPR045063">
    <property type="entry name" value="Dynamin_N"/>
</dbReference>
<dbReference type="SUPFAM" id="SSF52540">
    <property type="entry name" value="P-loop containing nucleoside triphosphate hydrolases"/>
    <property type="match status" value="1"/>
</dbReference>
<feature type="domain" description="FIIND" evidence="5">
    <location>
        <begin position="943"/>
        <end position="1220"/>
    </location>
</feature>
<dbReference type="PROSITE" id="PS51830">
    <property type="entry name" value="FIIND"/>
    <property type="match status" value="1"/>
</dbReference>
<evidence type="ECO:0000256" key="3">
    <source>
        <dbReference type="SAM" id="MobiDB-lite"/>
    </source>
</evidence>
<dbReference type="InterPro" id="IPR011029">
    <property type="entry name" value="DEATH-like_dom_sf"/>
</dbReference>
<dbReference type="RefSeq" id="XP_045571577.1">
    <property type="nucleotide sequence ID" value="XM_045715621.1"/>
</dbReference>
<dbReference type="PANTHER" id="PTHR47308">
    <property type="entry name" value="NUCLEAR GTPASE SLIP-GC"/>
    <property type="match status" value="1"/>
</dbReference>
<dbReference type="Pfam" id="PF00619">
    <property type="entry name" value="CARD"/>
    <property type="match status" value="1"/>
</dbReference>